<evidence type="ECO:0000313" key="15">
    <source>
        <dbReference type="Proteomes" id="UP000242520"/>
    </source>
</evidence>
<dbReference type="STRING" id="1123350.SAMN02744040_00984"/>
<keyword evidence="8 12" id="KW-0472">Membrane</keyword>
<keyword evidence="6 12" id="KW-1133">Transmembrane helix</keyword>
<feature type="transmembrane region" description="Helical" evidence="12">
    <location>
        <begin position="127"/>
        <end position="144"/>
    </location>
</feature>
<dbReference type="GO" id="GO:0065002">
    <property type="term" value="P:intracellular protein transmembrane transport"/>
    <property type="evidence" value="ECO:0007669"/>
    <property type="project" value="UniProtKB-UniRule"/>
</dbReference>
<evidence type="ECO:0000256" key="8">
    <source>
        <dbReference type="ARBA" id="ARBA00023136"/>
    </source>
</evidence>
<feature type="transmembrane region" description="Helical" evidence="12">
    <location>
        <begin position="230"/>
        <end position="248"/>
    </location>
</feature>
<keyword evidence="7 12" id="KW-0811">Translocation</keyword>
<dbReference type="NCBIfam" id="TIGR00966">
    <property type="entry name" value="transloc_SecF"/>
    <property type="match status" value="1"/>
</dbReference>
<dbReference type="PRINTS" id="PR01755">
    <property type="entry name" value="SECFTRNLCASE"/>
</dbReference>
<feature type="transmembrane region" description="Helical" evidence="12">
    <location>
        <begin position="178"/>
        <end position="202"/>
    </location>
</feature>
<comment type="similarity">
    <text evidence="10">In the C-terminal section; belongs to the SecD/SecF family. SecF subfamily.</text>
</comment>
<gene>
    <name evidence="12" type="primary">secF</name>
    <name evidence="14" type="ORF">SAMN02744040_00984</name>
</gene>
<keyword evidence="5 12" id="KW-0653">Protein transport</keyword>
<dbReference type="InterPro" id="IPR022813">
    <property type="entry name" value="SecD/SecF_arch_bac"/>
</dbReference>
<dbReference type="FunFam" id="1.20.1640.10:FF:000024">
    <property type="entry name" value="Multifunctional fusion protein"/>
    <property type="match status" value="1"/>
</dbReference>
<dbReference type="SUPFAM" id="SSF82866">
    <property type="entry name" value="Multidrug efflux transporter AcrB transmembrane domain"/>
    <property type="match status" value="1"/>
</dbReference>
<proteinExistence type="inferred from homology"/>
<comment type="similarity">
    <text evidence="12">Belongs to the SecD/SecF family. SecF subfamily.</text>
</comment>
<feature type="transmembrane region" description="Helical" evidence="12">
    <location>
        <begin position="151"/>
        <end position="172"/>
    </location>
</feature>
<keyword evidence="4 12" id="KW-0812">Transmembrane</keyword>
<dbReference type="Proteomes" id="UP000242520">
    <property type="component" value="Unassembled WGS sequence"/>
</dbReference>
<organism evidence="14 15">
    <name type="scientific">Tepidibacter thalassicus DSM 15285</name>
    <dbReference type="NCBI Taxonomy" id="1123350"/>
    <lineage>
        <taxon>Bacteria</taxon>
        <taxon>Bacillati</taxon>
        <taxon>Bacillota</taxon>
        <taxon>Clostridia</taxon>
        <taxon>Peptostreptococcales</taxon>
        <taxon>Peptostreptococcaceae</taxon>
        <taxon>Tepidibacter</taxon>
    </lineage>
</organism>
<evidence type="ECO:0000256" key="7">
    <source>
        <dbReference type="ARBA" id="ARBA00023010"/>
    </source>
</evidence>
<dbReference type="GO" id="GO:0015450">
    <property type="term" value="F:protein-transporting ATPase activity"/>
    <property type="evidence" value="ECO:0007669"/>
    <property type="project" value="InterPro"/>
</dbReference>
<evidence type="ECO:0000256" key="10">
    <source>
        <dbReference type="ARBA" id="ARBA00060856"/>
    </source>
</evidence>
<evidence type="ECO:0000259" key="13">
    <source>
        <dbReference type="Pfam" id="PF02355"/>
    </source>
</evidence>
<dbReference type="PANTHER" id="PTHR30081">
    <property type="entry name" value="PROTEIN-EXPORT MEMBRANE PROTEIN SEC"/>
    <property type="match status" value="1"/>
</dbReference>
<dbReference type="InterPro" id="IPR022646">
    <property type="entry name" value="SecD/SecF_CS"/>
</dbReference>
<evidence type="ECO:0000256" key="1">
    <source>
        <dbReference type="ARBA" id="ARBA00004651"/>
    </source>
</evidence>
<dbReference type="GO" id="GO:0006605">
    <property type="term" value="P:protein targeting"/>
    <property type="evidence" value="ECO:0007669"/>
    <property type="project" value="UniProtKB-UniRule"/>
</dbReference>
<evidence type="ECO:0000256" key="4">
    <source>
        <dbReference type="ARBA" id="ARBA00022692"/>
    </source>
</evidence>
<dbReference type="NCBIfam" id="TIGR00916">
    <property type="entry name" value="2A0604s01"/>
    <property type="match status" value="1"/>
</dbReference>
<dbReference type="Gene3D" id="1.20.1640.10">
    <property type="entry name" value="Multidrug efflux transporter AcrB transmembrane domain"/>
    <property type="match status" value="1"/>
</dbReference>
<sequence length="286" mass="31770">MKIIEKTKLWFGLSLTIIAIGFVIMLTSGLNYGIDFTGGTLMEIDLHKSVPTNEIRAITDSIDKDMTINFLGKDKNIVQIKTKKDLNSDKRQEVFIKFKDKYGLKNNDLMKADQFGATVGKEIRNKAVISTIIAAIGMLIYVSFRFELSYGIAAIIALIHDVLILICAYAVFRVPVDSPFVAAVLTVVGYSINDTIVVFDRIRENMKYSKKKDYVDIANQSIKQTIARSINTSLTTLTAIVALYVLGVESIKDFTLPLIVGMAAGTYSSIFIASPIWVLLKSKTKM</sequence>
<keyword evidence="2 12" id="KW-0813">Transport</keyword>
<keyword evidence="3 12" id="KW-1003">Cell membrane</keyword>
<evidence type="ECO:0000256" key="9">
    <source>
        <dbReference type="ARBA" id="ARBA00059018"/>
    </source>
</evidence>
<protein>
    <recommendedName>
        <fullName evidence="12">Protein-export membrane protein SecF</fullName>
    </recommendedName>
</protein>
<evidence type="ECO:0000256" key="5">
    <source>
        <dbReference type="ARBA" id="ARBA00022927"/>
    </source>
</evidence>
<dbReference type="InterPro" id="IPR005665">
    <property type="entry name" value="SecF_bac"/>
</dbReference>
<feature type="transmembrane region" description="Helical" evidence="12">
    <location>
        <begin position="254"/>
        <end position="280"/>
    </location>
</feature>
<feature type="transmembrane region" description="Helical" evidence="12">
    <location>
        <begin position="9"/>
        <end position="34"/>
    </location>
</feature>
<evidence type="ECO:0000256" key="3">
    <source>
        <dbReference type="ARBA" id="ARBA00022475"/>
    </source>
</evidence>
<evidence type="ECO:0000256" key="2">
    <source>
        <dbReference type="ARBA" id="ARBA00022448"/>
    </source>
</evidence>
<dbReference type="Pfam" id="PF07549">
    <property type="entry name" value="Sec_GG"/>
    <property type="match status" value="1"/>
</dbReference>
<dbReference type="Pfam" id="PF02355">
    <property type="entry name" value="SecD_SecF_C"/>
    <property type="match status" value="1"/>
</dbReference>
<comment type="similarity">
    <text evidence="11">In the N-terminal section; belongs to the SecD/SecF family. SecD subfamily.</text>
</comment>
<comment type="function">
    <text evidence="9 12">Part of the Sec protein translocase complex. Interacts with the SecYEG preprotein conducting channel. SecDF uses the proton motive force (PMF) to complete protein translocation after the ATP-dependent function of SecA.</text>
</comment>
<evidence type="ECO:0000256" key="12">
    <source>
        <dbReference type="HAMAP-Rule" id="MF_01464"/>
    </source>
</evidence>
<keyword evidence="15" id="KW-1185">Reference proteome</keyword>
<dbReference type="PANTHER" id="PTHR30081:SF8">
    <property type="entry name" value="PROTEIN TRANSLOCASE SUBUNIT SECF"/>
    <property type="match status" value="1"/>
</dbReference>
<dbReference type="GO" id="GO:0043952">
    <property type="term" value="P:protein transport by the Sec complex"/>
    <property type="evidence" value="ECO:0007669"/>
    <property type="project" value="UniProtKB-UniRule"/>
</dbReference>
<dbReference type="InterPro" id="IPR022645">
    <property type="entry name" value="SecD/SecF_bac"/>
</dbReference>
<dbReference type="InterPro" id="IPR048634">
    <property type="entry name" value="SecD_SecF_C"/>
</dbReference>
<reference evidence="15" key="1">
    <citation type="submission" date="2016-11" db="EMBL/GenBank/DDBJ databases">
        <authorList>
            <person name="Varghese N."/>
            <person name="Submissions S."/>
        </authorList>
    </citation>
    <scope>NUCLEOTIDE SEQUENCE [LARGE SCALE GENOMIC DNA]</scope>
    <source>
        <strain evidence="15">DSM 15285</strain>
    </source>
</reference>
<dbReference type="GO" id="GO:0005886">
    <property type="term" value="C:plasma membrane"/>
    <property type="evidence" value="ECO:0007669"/>
    <property type="project" value="UniProtKB-SubCell"/>
</dbReference>
<accession>A0A1M5QJ09</accession>
<dbReference type="HAMAP" id="MF_01464_B">
    <property type="entry name" value="SecF_B"/>
    <property type="match status" value="1"/>
</dbReference>
<name>A0A1M5QJ09_9FIRM</name>
<evidence type="ECO:0000256" key="6">
    <source>
        <dbReference type="ARBA" id="ARBA00022989"/>
    </source>
</evidence>
<dbReference type="AlphaFoldDB" id="A0A1M5QJ09"/>
<comment type="subunit">
    <text evidence="12">Forms a complex with SecD. Part of the essential Sec protein translocation apparatus which comprises SecA, SecYEG and auxiliary proteins SecDF. Other proteins may also be involved.</text>
</comment>
<dbReference type="EMBL" id="FQXH01000008">
    <property type="protein sequence ID" value="SHH14107.1"/>
    <property type="molecule type" value="Genomic_DNA"/>
</dbReference>
<evidence type="ECO:0000313" key="14">
    <source>
        <dbReference type="EMBL" id="SHH14107.1"/>
    </source>
</evidence>
<evidence type="ECO:0000256" key="11">
    <source>
        <dbReference type="ARBA" id="ARBA00061053"/>
    </source>
</evidence>
<dbReference type="RefSeq" id="WP_242939241.1">
    <property type="nucleotide sequence ID" value="NZ_FQXH01000008.1"/>
</dbReference>
<feature type="domain" description="Protein export membrane protein SecD/SecF C-terminal" evidence="13">
    <location>
        <begin position="107"/>
        <end position="282"/>
    </location>
</feature>
<dbReference type="InterPro" id="IPR055344">
    <property type="entry name" value="SecD_SecF_C_bact"/>
</dbReference>
<comment type="subcellular location">
    <subcellularLocation>
        <location evidence="1 12">Cell membrane</location>
        <topology evidence="1 12">Multi-pass membrane protein</topology>
    </subcellularLocation>
</comment>